<name>A0A927BT53_9BACL</name>
<dbReference type="PANTHER" id="PTHR43818:SF11">
    <property type="entry name" value="BCDNA.GH03377"/>
    <property type="match status" value="1"/>
</dbReference>
<evidence type="ECO:0000259" key="4">
    <source>
        <dbReference type="Pfam" id="PF22725"/>
    </source>
</evidence>
<evidence type="ECO:0000259" key="3">
    <source>
        <dbReference type="Pfam" id="PF01408"/>
    </source>
</evidence>
<evidence type="ECO:0000313" key="6">
    <source>
        <dbReference type="Proteomes" id="UP000621560"/>
    </source>
</evidence>
<dbReference type="InterPro" id="IPR000683">
    <property type="entry name" value="Gfo/Idh/MocA-like_OxRdtase_N"/>
</dbReference>
<dbReference type="PANTHER" id="PTHR43818">
    <property type="entry name" value="BCDNA.GH03377"/>
    <property type="match status" value="1"/>
</dbReference>
<evidence type="ECO:0000256" key="1">
    <source>
        <dbReference type="ARBA" id="ARBA00023002"/>
    </source>
</evidence>
<protein>
    <submittedName>
        <fullName evidence="5">Gfo/Idh/MocA family oxidoreductase</fullName>
    </submittedName>
</protein>
<accession>A0A927BT53</accession>
<dbReference type="Pfam" id="PF01408">
    <property type="entry name" value="GFO_IDH_MocA"/>
    <property type="match status" value="1"/>
</dbReference>
<dbReference type="AlphaFoldDB" id="A0A927BT53"/>
<dbReference type="Pfam" id="PF22725">
    <property type="entry name" value="GFO_IDH_MocA_C3"/>
    <property type="match status" value="1"/>
</dbReference>
<evidence type="ECO:0000313" key="5">
    <source>
        <dbReference type="EMBL" id="MBD2846312.1"/>
    </source>
</evidence>
<organism evidence="5 6">
    <name type="scientific">Paenibacillus sabuli</name>
    <dbReference type="NCBI Taxonomy" id="2772509"/>
    <lineage>
        <taxon>Bacteria</taxon>
        <taxon>Bacillati</taxon>
        <taxon>Bacillota</taxon>
        <taxon>Bacilli</taxon>
        <taxon>Bacillales</taxon>
        <taxon>Paenibacillaceae</taxon>
        <taxon>Paenibacillus</taxon>
    </lineage>
</organism>
<dbReference type="GO" id="GO:0000166">
    <property type="term" value="F:nucleotide binding"/>
    <property type="evidence" value="ECO:0007669"/>
    <property type="project" value="InterPro"/>
</dbReference>
<feature type="region of interest" description="Disordered" evidence="2">
    <location>
        <begin position="332"/>
        <end position="358"/>
    </location>
</feature>
<sequence>MTLTGGTRIKIAQIGIGHNHASERMNTLRKLDDVFEVVGVVEDDPRWRAERGHLEAYAGLRWLTEEELLRIPGLQAVAVETDGHELVPTALRCVRAGLHVHLDKPGGESLPLFRELLDEAAARGLTVQLGYMYRSNPAVEFCFKAVREGWLGEIFEVHAVMSRYDGDEYRKWLSGFRGGAFYIFGCHMIDLVVRMLGRPDRILPLSRRTRPETDNLIDSGFAVFEYPKAIATIRTSVIEVEGYSRRHLVVCGDRGTIEIRPLEPPQLRLALDEPRHGYEAGYQDVELPQTGGRYDAQMYEFAAIVRGELDNPYPLEHEWLVQESLLRACGYPVDEPSETTETTETSAVGGSGLGEATR</sequence>
<feature type="domain" description="Gfo/Idh/MocA-like oxidoreductase N-terminal" evidence="3">
    <location>
        <begin position="9"/>
        <end position="131"/>
    </location>
</feature>
<dbReference type="Gene3D" id="3.40.50.720">
    <property type="entry name" value="NAD(P)-binding Rossmann-like Domain"/>
    <property type="match status" value="1"/>
</dbReference>
<proteinExistence type="predicted"/>
<dbReference type="EMBL" id="JACXIZ010000022">
    <property type="protein sequence ID" value="MBD2846312.1"/>
    <property type="molecule type" value="Genomic_DNA"/>
</dbReference>
<gene>
    <name evidence="5" type="ORF">IDH44_14000</name>
</gene>
<reference evidence="5" key="1">
    <citation type="submission" date="2020-09" db="EMBL/GenBank/DDBJ databases">
        <title>A novel bacterium of genus Paenibacillus, isolated from South China Sea.</title>
        <authorList>
            <person name="Huang H."/>
            <person name="Mo K."/>
            <person name="Hu Y."/>
        </authorList>
    </citation>
    <scope>NUCLEOTIDE SEQUENCE</scope>
    <source>
        <strain evidence="5">IB182496</strain>
    </source>
</reference>
<feature type="domain" description="GFO/IDH/MocA-like oxidoreductase" evidence="4">
    <location>
        <begin position="144"/>
        <end position="258"/>
    </location>
</feature>
<dbReference type="InterPro" id="IPR055170">
    <property type="entry name" value="GFO_IDH_MocA-like_dom"/>
</dbReference>
<dbReference type="InterPro" id="IPR050463">
    <property type="entry name" value="Gfo/Idh/MocA_oxidrdct_glycsds"/>
</dbReference>
<comment type="caution">
    <text evidence="5">The sequence shown here is derived from an EMBL/GenBank/DDBJ whole genome shotgun (WGS) entry which is preliminary data.</text>
</comment>
<dbReference type="SUPFAM" id="SSF51735">
    <property type="entry name" value="NAD(P)-binding Rossmann-fold domains"/>
    <property type="match status" value="1"/>
</dbReference>
<dbReference type="InterPro" id="IPR036291">
    <property type="entry name" value="NAD(P)-bd_dom_sf"/>
</dbReference>
<keyword evidence="1" id="KW-0560">Oxidoreductase</keyword>
<evidence type="ECO:0000256" key="2">
    <source>
        <dbReference type="SAM" id="MobiDB-lite"/>
    </source>
</evidence>
<feature type="compositionally biased region" description="Gly residues" evidence="2">
    <location>
        <begin position="349"/>
        <end position="358"/>
    </location>
</feature>
<dbReference type="Proteomes" id="UP000621560">
    <property type="component" value="Unassembled WGS sequence"/>
</dbReference>
<dbReference type="Gene3D" id="3.30.360.10">
    <property type="entry name" value="Dihydrodipicolinate Reductase, domain 2"/>
    <property type="match status" value="1"/>
</dbReference>
<dbReference type="GO" id="GO:0016491">
    <property type="term" value="F:oxidoreductase activity"/>
    <property type="evidence" value="ECO:0007669"/>
    <property type="project" value="UniProtKB-KW"/>
</dbReference>
<keyword evidence="6" id="KW-1185">Reference proteome</keyword>
<dbReference type="SUPFAM" id="SSF55347">
    <property type="entry name" value="Glyceraldehyde-3-phosphate dehydrogenase-like, C-terminal domain"/>
    <property type="match status" value="1"/>
</dbReference>